<feature type="transmembrane region" description="Helical" evidence="2">
    <location>
        <begin position="58"/>
        <end position="77"/>
    </location>
</feature>
<evidence type="ECO:0000256" key="2">
    <source>
        <dbReference type="SAM" id="Phobius"/>
    </source>
</evidence>
<keyword evidence="4" id="KW-1185">Reference proteome</keyword>
<dbReference type="InterPro" id="IPR047798">
    <property type="entry name" value="BPSS1780-like"/>
</dbReference>
<feature type="transmembrane region" description="Helical" evidence="2">
    <location>
        <begin position="123"/>
        <end position="152"/>
    </location>
</feature>
<feature type="transmembrane region" description="Helical" evidence="2">
    <location>
        <begin position="251"/>
        <end position="268"/>
    </location>
</feature>
<sequence>MNPYSVDPNGSSSDPASQVVEAQTTPDGAQFVQEGNSVDAGRATAWYGYGFDQFKANAGVWIGMLVVLFVIMMVLAFVPVLGSLASNVLMPVFFGGLMLAGQASREGRPVTFDYLFAGFKDKFGSLALLGVFWMIAILLITVVAGIFAALLFGGAMATGALVGGAGMSGGAGLLGLGLTAILGFVLVAVIISIPMAMAIWFAPALVVFHNISPIDALMTSLKASLKNWVAFLVFFVLYIVFAIIATIPLGLGWLVLGPVLIGAMYAAYRDIFLK</sequence>
<protein>
    <submittedName>
        <fullName evidence="3">BPSS1780 family membrane protein</fullName>
    </submittedName>
</protein>
<proteinExistence type="predicted"/>
<feature type="region of interest" description="Disordered" evidence="1">
    <location>
        <begin position="1"/>
        <end position="20"/>
    </location>
</feature>
<keyword evidence="2" id="KW-0472">Membrane</keyword>
<evidence type="ECO:0000313" key="3">
    <source>
        <dbReference type="EMBL" id="MFC0348723.1"/>
    </source>
</evidence>
<organism evidence="3 4">
    <name type="scientific">Undibacterium danionis</name>
    <dbReference type="NCBI Taxonomy" id="1812100"/>
    <lineage>
        <taxon>Bacteria</taxon>
        <taxon>Pseudomonadati</taxon>
        <taxon>Pseudomonadota</taxon>
        <taxon>Betaproteobacteria</taxon>
        <taxon>Burkholderiales</taxon>
        <taxon>Oxalobacteraceae</taxon>
        <taxon>Undibacterium</taxon>
    </lineage>
</organism>
<dbReference type="EMBL" id="JBHLXJ010000003">
    <property type="protein sequence ID" value="MFC0348723.1"/>
    <property type="molecule type" value="Genomic_DNA"/>
</dbReference>
<evidence type="ECO:0000313" key="4">
    <source>
        <dbReference type="Proteomes" id="UP001589844"/>
    </source>
</evidence>
<feature type="transmembrane region" description="Helical" evidence="2">
    <location>
        <begin position="159"/>
        <end position="178"/>
    </location>
</feature>
<reference evidence="3 4" key="1">
    <citation type="submission" date="2024-09" db="EMBL/GenBank/DDBJ databases">
        <authorList>
            <person name="Sun Q."/>
            <person name="Mori K."/>
        </authorList>
    </citation>
    <scope>NUCLEOTIDE SEQUENCE [LARGE SCALE GENOMIC DNA]</scope>
    <source>
        <strain evidence="3 4">CCM 8677</strain>
    </source>
</reference>
<feature type="compositionally biased region" description="Polar residues" evidence="1">
    <location>
        <begin position="8"/>
        <end position="20"/>
    </location>
</feature>
<name>A0ABV6IA76_9BURK</name>
<dbReference type="RefSeq" id="WP_390209932.1">
    <property type="nucleotide sequence ID" value="NZ_JBHLXJ010000003.1"/>
</dbReference>
<evidence type="ECO:0000256" key="1">
    <source>
        <dbReference type="SAM" id="MobiDB-lite"/>
    </source>
</evidence>
<feature type="transmembrane region" description="Helical" evidence="2">
    <location>
        <begin position="184"/>
        <end position="208"/>
    </location>
</feature>
<comment type="caution">
    <text evidence="3">The sequence shown here is derived from an EMBL/GenBank/DDBJ whole genome shotgun (WGS) entry which is preliminary data.</text>
</comment>
<keyword evidence="2" id="KW-0812">Transmembrane</keyword>
<accession>A0ABV6IA76</accession>
<gene>
    <name evidence="3" type="ORF">ACFFJH_02815</name>
</gene>
<feature type="transmembrane region" description="Helical" evidence="2">
    <location>
        <begin position="228"/>
        <end position="245"/>
    </location>
</feature>
<dbReference type="Proteomes" id="UP001589844">
    <property type="component" value="Unassembled WGS sequence"/>
</dbReference>
<dbReference type="NCBIfam" id="NF041043">
    <property type="entry name" value="BPSS1780_fam"/>
    <property type="match status" value="1"/>
</dbReference>
<keyword evidence="2" id="KW-1133">Transmembrane helix</keyword>